<accession>A0ABP1GAZ1</accession>
<evidence type="ECO:0000256" key="4">
    <source>
        <dbReference type="SAM" id="MobiDB-lite"/>
    </source>
</evidence>
<dbReference type="SUPFAM" id="SSF48452">
    <property type="entry name" value="TPR-like"/>
    <property type="match status" value="1"/>
</dbReference>
<evidence type="ECO:0000313" key="6">
    <source>
        <dbReference type="EMBL" id="CAL5228997.1"/>
    </source>
</evidence>
<evidence type="ECO:0000256" key="2">
    <source>
        <dbReference type="ARBA" id="ARBA00022803"/>
    </source>
</evidence>
<sequence>MDADIEGDAPSAAHGVPAKEQYNADNLPAAFWDEYPQNAEESTDMAAINAILGESTPDERAETYKGQGNDALKRGVQLKKRFYLREAVDLYTKGLDMGATLPELLSILHSNRAHAHSVLGNWRNALQDSQEAVQLDSGNLKGYYRGARAALKLGEYEEALQLCQRGMALDIEAPELQQLSMEADKQAKAAEAKKQKEAAREVVKRAPAKKLAGALLKKGYQVGRPQLSVGSRKPYVDDAGAVHWPMLFVYPETMQMDAVEDSSEEHTLADHLDAMFAEDAPPLQWDSEHAYTRSNIETYYLSHAAKPLGLEQLTEAFYKGWPEHGEETEPSRYGKRAAKWIKVDESAQLQDIWRRPDHVIPGLPAFFLVAKGTDFRERFLAEN</sequence>
<dbReference type="PANTHER" id="PTHR46035">
    <property type="entry name" value="TETRATRICOPEPTIDE REPEAT PROTEIN 4"/>
    <property type="match status" value="1"/>
</dbReference>
<proteinExistence type="inferred from homology"/>
<dbReference type="InterPro" id="IPR011990">
    <property type="entry name" value="TPR-like_helical_dom_sf"/>
</dbReference>
<evidence type="ECO:0000313" key="7">
    <source>
        <dbReference type="Proteomes" id="UP001497392"/>
    </source>
</evidence>
<dbReference type="InterPro" id="IPR019734">
    <property type="entry name" value="TPR_rpt"/>
</dbReference>
<protein>
    <submittedName>
        <fullName evidence="6">G12237 protein</fullName>
    </submittedName>
</protein>
<evidence type="ECO:0000256" key="1">
    <source>
        <dbReference type="ARBA" id="ARBA00022737"/>
    </source>
</evidence>
<name>A0ABP1GAZ1_9CHLO</name>
<dbReference type="Proteomes" id="UP001497392">
    <property type="component" value="Unassembled WGS sequence"/>
</dbReference>
<keyword evidence="7" id="KW-1185">Reference proteome</keyword>
<dbReference type="PANTHER" id="PTHR46035:SF1">
    <property type="entry name" value="TETRATRICOPEPTIDE REPEAT PROTEIN 4"/>
    <property type="match status" value="1"/>
</dbReference>
<dbReference type="Pfam" id="PF18972">
    <property type="entry name" value="Wheel"/>
    <property type="match status" value="1"/>
</dbReference>
<dbReference type="SMART" id="SM00028">
    <property type="entry name" value="TPR"/>
    <property type="match status" value="2"/>
</dbReference>
<comment type="similarity">
    <text evidence="3">Belongs to the TTC4 family.</text>
</comment>
<feature type="region of interest" description="Disordered" evidence="4">
    <location>
        <begin position="1"/>
        <end position="20"/>
    </location>
</feature>
<keyword evidence="2" id="KW-0802">TPR repeat</keyword>
<keyword evidence="1" id="KW-0677">Repeat</keyword>
<feature type="domain" description="Cns1/TTC4 wheel" evidence="5">
    <location>
        <begin position="241"/>
        <end position="303"/>
    </location>
</feature>
<dbReference type="InterPro" id="IPR044059">
    <property type="entry name" value="Csn1/TTC4_wheel"/>
</dbReference>
<gene>
    <name evidence="6" type="primary">g12237</name>
    <name evidence="6" type="ORF">VP750_LOCUS10903</name>
</gene>
<dbReference type="CDD" id="cd21377">
    <property type="entry name" value="CTWD_Cns1-like"/>
    <property type="match status" value="1"/>
</dbReference>
<reference evidence="6 7" key="1">
    <citation type="submission" date="2024-06" db="EMBL/GenBank/DDBJ databases">
        <authorList>
            <person name="Kraege A."/>
            <person name="Thomma B."/>
        </authorList>
    </citation>
    <scope>NUCLEOTIDE SEQUENCE [LARGE SCALE GENOMIC DNA]</scope>
</reference>
<organism evidence="6 7">
    <name type="scientific">Coccomyxa viridis</name>
    <dbReference type="NCBI Taxonomy" id="1274662"/>
    <lineage>
        <taxon>Eukaryota</taxon>
        <taxon>Viridiplantae</taxon>
        <taxon>Chlorophyta</taxon>
        <taxon>core chlorophytes</taxon>
        <taxon>Trebouxiophyceae</taxon>
        <taxon>Trebouxiophyceae incertae sedis</taxon>
        <taxon>Coccomyxaceae</taxon>
        <taxon>Coccomyxa</taxon>
    </lineage>
</organism>
<dbReference type="EMBL" id="CAXHTA020000019">
    <property type="protein sequence ID" value="CAL5228997.1"/>
    <property type="molecule type" value="Genomic_DNA"/>
</dbReference>
<evidence type="ECO:0000259" key="5">
    <source>
        <dbReference type="Pfam" id="PF18972"/>
    </source>
</evidence>
<dbReference type="Gene3D" id="1.25.40.10">
    <property type="entry name" value="Tetratricopeptide repeat domain"/>
    <property type="match status" value="1"/>
</dbReference>
<comment type="caution">
    <text evidence="6">The sequence shown here is derived from an EMBL/GenBank/DDBJ whole genome shotgun (WGS) entry which is preliminary data.</text>
</comment>
<evidence type="ECO:0000256" key="3">
    <source>
        <dbReference type="ARBA" id="ARBA00023602"/>
    </source>
</evidence>